<dbReference type="SUPFAM" id="SSF56601">
    <property type="entry name" value="beta-lactamase/transpeptidase-like"/>
    <property type="match status" value="1"/>
</dbReference>
<dbReference type="InterPro" id="IPR036138">
    <property type="entry name" value="PBP_dimer_sf"/>
</dbReference>
<proteinExistence type="predicted"/>
<dbReference type="Proteomes" id="UP001191004">
    <property type="component" value="Unassembled WGS sequence"/>
</dbReference>
<reference evidence="6 7" key="2">
    <citation type="journal article" date="2020" name="Cell Rep.">
        <title>Acquisition and Adaptation of Ultra-small Parasitic Reduced Genome Bacteria to Mammalian Hosts.</title>
        <authorList>
            <person name="McLean J.S."/>
            <person name="Bor B."/>
            <person name="Kerns K.A."/>
            <person name="Liu Q."/>
            <person name="To T.T."/>
            <person name="Solden L."/>
            <person name="Hendrickson E.L."/>
            <person name="Wrighton K."/>
            <person name="Shi W."/>
            <person name="He X."/>
        </authorList>
    </citation>
    <scope>NUCLEOTIDE SEQUENCE [LARGE SCALE GENOMIC DNA]</scope>
    <source>
        <strain evidence="6 7">TM7_KMM_G3_1_HOT_351</strain>
    </source>
</reference>
<gene>
    <name evidence="6" type="primary">spoVD</name>
    <name evidence="6" type="ORF">G3KMM_00290</name>
</gene>
<dbReference type="PANTHER" id="PTHR30627">
    <property type="entry name" value="PEPTIDOGLYCAN D,D-TRANSPEPTIDASE"/>
    <property type="match status" value="1"/>
</dbReference>
<name>A0ABY0FK28_9BACT</name>
<accession>A0ABY0FK28</accession>
<evidence type="ECO:0000256" key="3">
    <source>
        <dbReference type="SAM" id="Phobius"/>
    </source>
</evidence>
<dbReference type="InterPro" id="IPR001460">
    <property type="entry name" value="PCN-bd_Tpept"/>
</dbReference>
<dbReference type="InterPro" id="IPR012338">
    <property type="entry name" value="Beta-lactam/transpept-like"/>
</dbReference>
<dbReference type="Gene3D" id="3.40.710.10">
    <property type="entry name" value="DD-peptidase/beta-lactamase superfamily"/>
    <property type="match status" value="1"/>
</dbReference>
<evidence type="ECO:0000256" key="2">
    <source>
        <dbReference type="ARBA" id="ARBA00023136"/>
    </source>
</evidence>
<dbReference type="Gene3D" id="3.90.1310.10">
    <property type="entry name" value="Penicillin-binding protein 2a (Domain 2)"/>
    <property type="match status" value="1"/>
</dbReference>
<evidence type="ECO:0000259" key="5">
    <source>
        <dbReference type="Pfam" id="PF03717"/>
    </source>
</evidence>
<dbReference type="PANTHER" id="PTHR30627:SF1">
    <property type="entry name" value="PEPTIDOGLYCAN D,D-TRANSPEPTIDASE FTSI"/>
    <property type="match status" value="1"/>
</dbReference>
<dbReference type="SUPFAM" id="SSF56519">
    <property type="entry name" value="Penicillin binding protein dimerisation domain"/>
    <property type="match status" value="1"/>
</dbReference>
<organism evidence="6 7">
    <name type="scientific">Candidatus Nanosyncoccus nanoralicus</name>
    <dbReference type="NCBI Taxonomy" id="2171996"/>
    <lineage>
        <taxon>Bacteria</taxon>
        <taxon>Candidatus Saccharimonadota</taxon>
        <taxon>Candidatus Nanosyncoccalia</taxon>
        <taxon>Candidatus Nanosyncoccales</taxon>
        <taxon>Candidatus Nanosyncoccaceae</taxon>
        <taxon>Candidatus Nanosyncoccus</taxon>
    </lineage>
</organism>
<dbReference type="Pfam" id="PF03717">
    <property type="entry name" value="PBP_dimer"/>
    <property type="match status" value="1"/>
</dbReference>
<reference evidence="6 7" key="1">
    <citation type="journal article" date="2018" name="bioRxiv">
        <title>Evidence of independent acquisition and adaption of ultra-small bacteria to human hosts across the highly diverse yet reduced genomes of the phylum Saccharibacteria.</title>
        <authorList>
            <person name="McLean J.S."/>
            <person name="Bor B."/>
            <person name="To T.T."/>
            <person name="Liu Q."/>
            <person name="Kearns K.A."/>
            <person name="Solden L.M."/>
            <person name="Wrighton K.C."/>
            <person name="He X."/>
            <person name="Shi W."/>
        </authorList>
    </citation>
    <scope>NUCLEOTIDE SEQUENCE [LARGE SCALE GENOMIC DNA]</scope>
    <source>
        <strain evidence="6 7">TM7_KMM_G3_1_HOT_351</strain>
    </source>
</reference>
<dbReference type="EMBL" id="PRLL01000006">
    <property type="protein sequence ID" value="RYC73651.1"/>
    <property type="molecule type" value="Genomic_DNA"/>
</dbReference>
<evidence type="ECO:0000256" key="1">
    <source>
        <dbReference type="ARBA" id="ARBA00004370"/>
    </source>
</evidence>
<dbReference type="InterPro" id="IPR050515">
    <property type="entry name" value="Beta-lactam/transpept"/>
</dbReference>
<comment type="caution">
    <text evidence="6">The sequence shown here is derived from an EMBL/GenBank/DDBJ whole genome shotgun (WGS) entry which is preliminary data.</text>
</comment>
<keyword evidence="2 3" id="KW-0472">Membrane</keyword>
<feature type="transmembrane region" description="Helical" evidence="3">
    <location>
        <begin position="12"/>
        <end position="30"/>
    </location>
</feature>
<dbReference type="Pfam" id="PF00905">
    <property type="entry name" value="Transpeptidase"/>
    <property type="match status" value="1"/>
</dbReference>
<keyword evidence="7" id="KW-1185">Reference proteome</keyword>
<evidence type="ECO:0000259" key="4">
    <source>
        <dbReference type="Pfam" id="PF00905"/>
    </source>
</evidence>
<keyword evidence="3" id="KW-0812">Transmembrane</keyword>
<feature type="domain" description="Penicillin-binding protein dimerisation" evidence="5">
    <location>
        <begin position="53"/>
        <end position="204"/>
    </location>
</feature>
<keyword evidence="3" id="KW-1133">Transmembrane helix</keyword>
<evidence type="ECO:0000313" key="6">
    <source>
        <dbReference type="EMBL" id="RYC73651.1"/>
    </source>
</evidence>
<feature type="domain" description="Penicillin-binding protein transpeptidase" evidence="4">
    <location>
        <begin position="253"/>
        <end position="573"/>
    </location>
</feature>
<comment type="subcellular location">
    <subcellularLocation>
        <location evidence="1">Membrane</location>
    </subcellularLocation>
</comment>
<evidence type="ECO:0000313" key="7">
    <source>
        <dbReference type="Proteomes" id="UP001191004"/>
    </source>
</evidence>
<protein>
    <submittedName>
        <fullName evidence="6">Stage V sporulation protein D</fullName>
    </submittedName>
</protein>
<sequence length="584" mass="64821">MKVKQMRKRTDLIRIVLALCFLMIILRVYFLQLIEHQKYVDLALSQQMMQNTIFAKRGEIYMMDGTQTTPVVMNEKVYTISVDPFLLRTEQGQNRSQVLAKIDGLIQGYGVNTWEKVFANEASRYAVIARNVPYEKAKQIKEAEIAGVYAQGSTKRVYPEGDLAAQVLGFVNADGKGQYGVEGGLDKELTGVNGILKTVKDVNNIPLTIGKNNVKVPAQDGKNIVLSIDRNIQKKAEDVVKSVSDKFQISHASAVVMNPRNGQILAMVGTPSYDPAEYAKVTDARVFQTDVTMDAFNPASVCKTFALAAAVDSGVMTPETTYLNTDLVTIDGWPIQNAIKGHTGVISMQEVFTYSLNIGSIQALRLLGGSETEITYQGKEKLYDYYYNRLGLGKYTGIELAEARGTIVPPTDIDATNARYANMTFGQSLDLTMIQVVTAFSAVVNGGDYYTPTLVAGEMKNGEFVRSELRSRDHQALESSTSETMRRMLHTARLVFPNVRGYDEGVYVGGKTGTAQVVKNGKYTFDETIGTYVGYGARSETDYPEYVIMTKVRADNRRLDGGMNAKPIFDEISQFMVNYLKMRR</sequence>
<dbReference type="InterPro" id="IPR005311">
    <property type="entry name" value="PBP_dimer"/>
</dbReference>